<organism evidence="1 2">
    <name type="scientific">Brachionus plicatilis</name>
    <name type="common">Marine rotifer</name>
    <name type="synonym">Brachionus muelleri</name>
    <dbReference type="NCBI Taxonomy" id="10195"/>
    <lineage>
        <taxon>Eukaryota</taxon>
        <taxon>Metazoa</taxon>
        <taxon>Spiralia</taxon>
        <taxon>Gnathifera</taxon>
        <taxon>Rotifera</taxon>
        <taxon>Eurotatoria</taxon>
        <taxon>Monogononta</taxon>
        <taxon>Pseudotrocha</taxon>
        <taxon>Ploima</taxon>
        <taxon>Brachionidae</taxon>
        <taxon>Brachionus</taxon>
    </lineage>
</organism>
<proteinExistence type="predicted"/>
<evidence type="ECO:0000313" key="2">
    <source>
        <dbReference type="Proteomes" id="UP000276133"/>
    </source>
</evidence>
<keyword evidence="2" id="KW-1185">Reference proteome</keyword>
<gene>
    <name evidence="1" type="ORF">BpHYR1_037155</name>
</gene>
<dbReference type="AlphaFoldDB" id="A0A3M7P5Q6"/>
<dbReference type="Proteomes" id="UP000276133">
    <property type="component" value="Unassembled WGS sequence"/>
</dbReference>
<name>A0A3M7P5Q6_BRAPC</name>
<keyword evidence="1" id="KW-0347">Helicase</keyword>
<evidence type="ECO:0000313" key="1">
    <source>
        <dbReference type="EMBL" id="RMZ94087.1"/>
    </source>
</evidence>
<accession>A0A3M7P5Q6</accession>
<keyword evidence="1" id="KW-0067">ATP-binding</keyword>
<keyword evidence="1" id="KW-0378">Hydrolase</keyword>
<reference evidence="1 2" key="1">
    <citation type="journal article" date="2018" name="Sci. Rep.">
        <title>Genomic signatures of local adaptation to the degree of environmental predictability in rotifers.</title>
        <authorList>
            <person name="Franch-Gras L."/>
            <person name="Hahn C."/>
            <person name="Garcia-Roger E.M."/>
            <person name="Carmona M.J."/>
            <person name="Serra M."/>
            <person name="Gomez A."/>
        </authorList>
    </citation>
    <scope>NUCLEOTIDE SEQUENCE [LARGE SCALE GENOMIC DNA]</scope>
    <source>
        <strain evidence="1">HYR1</strain>
    </source>
</reference>
<dbReference type="EMBL" id="REGN01013311">
    <property type="protein sequence ID" value="RMZ94087.1"/>
    <property type="molecule type" value="Genomic_DNA"/>
</dbReference>
<sequence>MNTYLIECLPVNGIPNGIRKVEEKNENSTSNIEEKGPELLEEIDESDYDDDYDINVFIENDSNEPLQDDLIKNAINFPSMSMNTIKEFTNHAMCALTFPKLFPGMDPLTQLLSQD</sequence>
<comment type="caution">
    <text evidence="1">The sequence shown here is derived from an EMBL/GenBank/DDBJ whole genome shotgun (WGS) entry which is preliminary data.</text>
</comment>
<protein>
    <submittedName>
        <fullName evidence="1">ATP-dependent DNA helicase PIF1</fullName>
    </submittedName>
</protein>
<keyword evidence="1" id="KW-0547">Nucleotide-binding</keyword>
<dbReference type="GO" id="GO:0004386">
    <property type="term" value="F:helicase activity"/>
    <property type="evidence" value="ECO:0007669"/>
    <property type="project" value="UniProtKB-KW"/>
</dbReference>